<comment type="caution">
    <text evidence="1">The sequence shown here is derived from an EMBL/GenBank/DDBJ whole genome shotgun (WGS) entry which is preliminary data.</text>
</comment>
<evidence type="ECO:0000313" key="2">
    <source>
        <dbReference type="Proteomes" id="UP000828048"/>
    </source>
</evidence>
<accession>A0ACB7Z4Q3</accession>
<sequence>MLSLWYALDLGKVAYVLGQLQNKTASDALSMILKDINVHPMVKHEVTEALGSIADDQCVALEEFAKDPEPIVSESCEVALSMLKLRDQENHSRHLKLRKFHHKPGTLYQLVLSSSNR</sequence>
<name>A0ACB7Z4Q3_9ERIC</name>
<dbReference type="EMBL" id="CM037154">
    <property type="protein sequence ID" value="KAH7860844.1"/>
    <property type="molecule type" value="Genomic_DNA"/>
</dbReference>
<protein>
    <submittedName>
        <fullName evidence="1">Uncharacterized protein</fullName>
    </submittedName>
</protein>
<dbReference type="Proteomes" id="UP000828048">
    <property type="component" value="Chromosome 4"/>
</dbReference>
<proteinExistence type="predicted"/>
<keyword evidence="2" id="KW-1185">Reference proteome</keyword>
<gene>
    <name evidence="1" type="ORF">Vadar_018668</name>
</gene>
<evidence type="ECO:0000313" key="1">
    <source>
        <dbReference type="EMBL" id="KAH7860844.1"/>
    </source>
</evidence>
<organism evidence="1 2">
    <name type="scientific">Vaccinium darrowii</name>
    <dbReference type="NCBI Taxonomy" id="229202"/>
    <lineage>
        <taxon>Eukaryota</taxon>
        <taxon>Viridiplantae</taxon>
        <taxon>Streptophyta</taxon>
        <taxon>Embryophyta</taxon>
        <taxon>Tracheophyta</taxon>
        <taxon>Spermatophyta</taxon>
        <taxon>Magnoliopsida</taxon>
        <taxon>eudicotyledons</taxon>
        <taxon>Gunneridae</taxon>
        <taxon>Pentapetalae</taxon>
        <taxon>asterids</taxon>
        <taxon>Ericales</taxon>
        <taxon>Ericaceae</taxon>
        <taxon>Vaccinioideae</taxon>
        <taxon>Vaccinieae</taxon>
        <taxon>Vaccinium</taxon>
    </lineage>
</organism>
<reference evidence="1 2" key="1">
    <citation type="journal article" date="2021" name="Hortic Res">
        <title>High-quality reference genome and annotation aids understanding of berry development for evergreen blueberry (Vaccinium darrowii).</title>
        <authorList>
            <person name="Yu J."/>
            <person name="Hulse-Kemp A.M."/>
            <person name="Babiker E."/>
            <person name="Staton M."/>
        </authorList>
    </citation>
    <scope>NUCLEOTIDE SEQUENCE [LARGE SCALE GENOMIC DNA]</scope>
    <source>
        <strain evidence="2">cv. NJ 8807/NJ 8810</strain>
        <tissue evidence="1">Young leaf</tissue>
    </source>
</reference>